<organism evidence="9 10">
    <name type="scientific">Equus asinus</name>
    <name type="common">Donkey</name>
    <name type="synonym">Equus africanus asinus</name>
    <dbReference type="NCBI Taxonomy" id="9793"/>
    <lineage>
        <taxon>Eukaryota</taxon>
        <taxon>Metazoa</taxon>
        <taxon>Chordata</taxon>
        <taxon>Craniata</taxon>
        <taxon>Vertebrata</taxon>
        <taxon>Euteleostomi</taxon>
        <taxon>Mammalia</taxon>
        <taxon>Eutheria</taxon>
        <taxon>Laurasiatheria</taxon>
        <taxon>Perissodactyla</taxon>
        <taxon>Equidae</taxon>
        <taxon>Equus</taxon>
    </lineage>
</organism>
<dbReference type="Ensembl" id="ENSEAST00005025223.2">
    <property type="protein sequence ID" value="ENSEASP00005023245.2"/>
    <property type="gene ID" value="ENSEASG00005015826.2"/>
</dbReference>
<reference evidence="9" key="2">
    <citation type="submission" date="2025-08" db="UniProtKB">
        <authorList>
            <consortium name="Ensembl"/>
        </authorList>
    </citation>
    <scope>IDENTIFICATION</scope>
</reference>
<evidence type="ECO:0000313" key="10">
    <source>
        <dbReference type="Proteomes" id="UP000694387"/>
    </source>
</evidence>
<dbReference type="SUPFAM" id="SSF58010">
    <property type="entry name" value="Fibrinogen coiled-coil and central regions"/>
    <property type="match status" value="1"/>
</dbReference>
<dbReference type="GO" id="GO:0072377">
    <property type="term" value="P:blood coagulation, common pathway"/>
    <property type="evidence" value="ECO:0007669"/>
    <property type="project" value="TreeGrafter"/>
</dbReference>
<dbReference type="Pfam" id="PF08702">
    <property type="entry name" value="Fib_alpha"/>
    <property type="match status" value="1"/>
</dbReference>
<accession>A0A8C4PQI3</accession>
<name>A0A8C4PQI3_EQUAS</name>
<keyword evidence="10" id="KW-1185">Reference proteome</keyword>
<evidence type="ECO:0000256" key="4">
    <source>
        <dbReference type="ARBA" id="ARBA00023054"/>
    </source>
</evidence>
<dbReference type="PANTHER" id="PTHR47221:SF3">
    <property type="entry name" value="FIBRINOGEN ALPHA CHAIN"/>
    <property type="match status" value="1"/>
</dbReference>
<proteinExistence type="predicted"/>
<dbReference type="InterPro" id="IPR012290">
    <property type="entry name" value="Fibrinogen_a/b/g_coil_dom"/>
</dbReference>
<comment type="subunit">
    <text evidence="7">Heterohexamer; disulfide linked. Contains 2 sets of 3 non-identical chains (alpha, beta and gamma). The 2 heterotrimers are in head to head conformation with the N-termini in a small central domain.</text>
</comment>
<reference evidence="9" key="3">
    <citation type="submission" date="2025-09" db="UniProtKB">
        <authorList>
            <consortium name="Ensembl"/>
        </authorList>
    </citation>
    <scope>IDENTIFICATION</scope>
</reference>
<dbReference type="GO" id="GO:0030674">
    <property type="term" value="F:protein-macromolecule adaptor activity"/>
    <property type="evidence" value="ECO:0007669"/>
    <property type="project" value="TreeGrafter"/>
</dbReference>
<dbReference type="GO" id="GO:0005102">
    <property type="term" value="F:signaling receptor binding"/>
    <property type="evidence" value="ECO:0007669"/>
    <property type="project" value="InterPro"/>
</dbReference>
<dbReference type="Gene3D" id="1.20.5.50">
    <property type="match status" value="1"/>
</dbReference>
<dbReference type="GO" id="GO:0005201">
    <property type="term" value="F:extracellular matrix structural constituent"/>
    <property type="evidence" value="ECO:0007669"/>
    <property type="project" value="TreeGrafter"/>
</dbReference>
<dbReference type="GO" id="GO:0034116">
    <property type="term" value="P:positive regulation of heterotypic cell-cell adhesion"/>
    <property type="evidence" value="ECO:0007669"/>
    <property type="project" value="TreeGrafter"/>
</dbReference>
<keyword evidence="4" id="KW-0175">Coiled coil</keyword>
<evidence type="ECO:0000256" key="7">
    <source>
        <dbReference type="ARBA" id="ARBA00025974"/>
    </source>
</evidence>
<feature type="domain" description="Fibrinogen alpha/beta/gamma chain coiled coil" evidence="8">
    <location>
        <begin position="43"/>
        <end position="174"/>
    </location>
</feature>
<keyword evidence="2" id="KW-0964">Secreted</keyword>
<dbReference type="GO" id="GO:0051258">
    <property type="term" value="P:protein polymerization"/>
    <property type="evidence" value="ECO:0007669"/>
    <property type="project" value="InterPro"/>
</dbReference>
<protein>
    <submittedName>
        <fullName evidence="9">Fibrinogen alpha chain</fullName>
    </submittedName>
</protein>
<dbReference type="InterPro" id="IPR037579">
    <property type="entry name" value="FIB_ANG-like"/>
</dbReference>
<comment type="subcellular location">
    <subcellularLocation>
        <location evidence="1">Secreted</location>
    </subcellularLocation>
</comment>
<evidence type="ECO:0000259" key="8">
    <source>
        <dbReference type="SMART" id="SM01212"/>
    </source>
</evidence>
<dbReference type="GO" id="GO:0070527">
    <property type="term" value="P:platelet aggregation"/>
    <property type="evidence" value="ECO:0007669"/>
    <property type="project" value="TreeGrafter"/>
</dbReference>
<evidence type="ECO:0000313" key="9">
    <source>
        <dbReference type="Ensembl" id="ENSEASP00005023245.2"/>
    </source>
</evidence>
<evidence type="ECO:0000256" key="5">
    <source>
        <dbReference type="ARBA" id="ARBA00023084"/>
    </source>
</evidence>
<dbReference type="GO" id="GO:0042730">
    <property type="term" value="P:fibrinolysis"/>
    <property type="evidence" value="ECO:0007669"/>
    <property type="project" value="TreeGrafter"/>
</dbReference>
<keyword evidence="6" id="KW-1015">Disulfide bond</keyword>
<evidence type="ECO:0000256" key="1">
    <source>
        <dbReference type="ARBA" id="ARBA00004613"/>
    </source>
</evidence>
<dbReference type="SMART" id="SM01212">
    <property type="entry name" value="Fib_alpha"/>
    <property type="match status" value="1"/>
</dbReference>
<evidence type="ECO:0000256" key="3">
    <source>
        <dbReference type="ARBA" id="ARBA00022696"/>
    </source>
</evidence>
<keyword evidence="3" id="KW-0356">Hemostasis</keyword>
<gene>
    <name evidence="9" type="primary">FGA</name>
</gene>
<reference evidence="9 10" key="1">
    <citation type="journal article" date="2020" name="Nat. Commun.">
        <title>Donkey genomes provide new insights into domestication and selection for coat color.</title>
        <authorList>
            <person name="Wang"/>
            <person name="C."/>
            <person name="Li"/>
            <person name="H."/>
            <person name="Guo"/>
            <person name="Y."/>
            <person name="Huang"/>
            <person name="J."/>
            <person name="Sun"/>
            <person name="Y."/>
            <person name="Min"/>
            <person name="J."/>
            <person name="Wang"/>
            <person name="J."/>
            <person name="Fang"/>
            <person name="X."/>
            <person name="Zhao"/>
            <person name="Z."/>
            <person name="Wang"/>
            <person name="S."/>
            <person name="Zhang"/>
            <person name="Y."/>
            <person name="Liu"/>
            <person name="Q."/>
            <person name="Jiang"/>
            <person name="Q."/>
            <person name="Wang"/>
            <person name="X."/>
            <person name="Guo"/>
            <person name="Y."/>
            <person name="Yang"/>
            <person name="C."/>
            <person name="Wang"/>
            <person name="Y."/>
            <person name="Tian"/>
            <person name="F."/>
            <person name="Zhuang"/>
            <person name="G."/>
            <person name="Fan"/>
            <person name="Y."/>
            <person name="Gao"/>
            <person name="Q."/>
            <person name="Li"/>
            <person name="Y."/>
            <person name="Ju"/>
            <person name="Z."/>
            <person name="Li"/>
            <person name="J."/>
            <person name="Li"/>
            <person name="R."/>
            <person name="Hou"/>
            <person name="M."/>
            <person name="Yang"/>
            <person name="G."/>
            <person name="Liu"/>
            <person name="G."/>
            <person name="Liu"/>
            <person name="W."/>
            <person name="Guo"/>
            <person name="J."/>
            <person name="Pan"/>
            <person name="S."/>
            <person name="Fan"/>
            <person name="G."/>
            <person name="Zhang"/>
            <person name="W."/>
            <person name="Zhang"/>
            <person name="R."/>
            <person name="Yu"/>
            <person name="J."/>
            <person name="Zhang"/>
            <person name="X."/>
            <person name="Yin"/>
            <person name="Q."/>
            <person name="Ji"/>
            <person name="C."/>
            <person name="Jin"/>
            <person name="Y."/>
            <person name="Yue"/>
            <person name="G."/>
            <person name="Liu"/>
            <person name="M."/>
            <person name="Xu"/>
            <person name="J."/>
            <person name="Liu"/>
            <person name="S."/>
            <person name="Jordana"/>
            <person name="J."/>
            <person name="Noce"/>
            <person name="A."/>
            <person name="Amills"/>
            <person name="M."/>
            <person name="Wu"/>
            <person name="D.D."/>
            <person name="Li"/>
            <person name="S."/>
            <person name="Zhou"/>
            <person name="X. and Zhong"/>
            <person name="J."/>
        </authorList>
    </citation>
    <scope>NUCLEOTIDE SEQUENCE [LARGE SCALE GENOMIC DNA]</scope>
</reference>
<sequence>MHLLNACLVSSTVKEFTEEGEFISEGGGVRGPRVVERQQSACKETDWPFCSDEDWNYKCPSGCRMKGLIDEVNQDFTNRINKLKNSLFDYQKHHKDSNSLIRNIMEVLRGDFADAGNRDNTFNQVSKDLRSKIEILKRKVIEQVQHIKPSAEKCQVAQRSTEEALQVRALKWQMRREAKQILKTPEEHMPPREAMLKFALLSSLFLQYAPNSTLHFFPSPLSRFIEITLFLFVFVRL</sequence>
<dbReference type="Proteomes" id="UP000694387">
    <property type="component" value="Chromosome 3"/>
</dbReference>
<dbReference type="GO" id="GO:0005577">
    <property type="term" value="C:fibrinogen complex"/>
    <property type="evidence" value="ECO:0007669"/>
    <property type="project" value="InterPro"/>
</dbReference>
<keyword evidence="5" id="KW-0094">Blood coagulation</keyword>
<evidence type="ECO:0000256" key="2">
    <source>
        <dbReference type="ARBA" id="ARBA00022525"/>
    </source>
</evidence>
<evidence type="ECO:0000256" key="6">
    <source>
        <dbReference type="ARBA" id="ARBA00023157"/>
    </source>
</evidence>
<dbReference type="GeneTree" id="ENSGT00940000157467"/>
<dbReference type="AlphaFoldDB" id="A0A8C4PQI3"/>
<dbReference type="PANTHER" id="PTHR47221">
    <property type="entry name" value="FIBRINOGEN ALPHA CHAIN"/>
    <property type="match status" value="1"/>
</dbReference>